<proteinExistence type="predicted"/>
<feature type="domain" description="GAF" evidence="2">
    <location>
        <begin position="205"/>
        <end position="350"/>
    </location>
</feature>
<dbReference type="KEGG" id="amog:QRX60_41330"/>
<dbReference type="InterPro" id="IPR052016">
    <property type="entry name" value="Bact_Sigma-Reg"/>
</dbReference>
<dbReference type="SUPFAM" id="SSF55781">
    <property type="entry name" value="GAF domain-like"/>
    <property type="match status" value="2"/>
</dbReference>
<evidence type="ECO:0000256" key="1">
    <source>
        <dbReference type="ARBA" id="ARBA00022801"/>
    </source>
</evidence>
<dbReference type="Pfam" id="PF13185">
    <property type="entry name" value="GAF_2"/>
    <property type="match status" value="1"/>
</dbReference>
<evidence type="ECO:0000313" key="3">
    <source>
        <dbReference type="EMBL" id="WIY00438.1"/>
    </source>
</evidence>
<dbReference type="InterPro" id="IPR011712">
    <property type="entry name" value="Sig_transdc_His_kin_sub3_dim/P"/>
</dbReference>
<dbReference type="Gene3D" id="3.30.565.10">
    <property type="entry name" value="Histidine kinase-like ATPase, C-terminal domain"/>
    <property type="match status" value="1"/>
</dbReference>
<evidence type="ECO:0000313" key="4">
    <source>
        <dbReference type="Proteomes" id="UP001239397"/>
    </source>
</evidence>
<protein>
    <submittedName>
        <fullName evidence="3">GAF domain-containing protein</fullName>
    </submittedName>
</protein>
<dbReference type="InterPro" id="IPR029016">
    <property type="entry name" value="GAF-like_dom_sf"/>
</dbReference>
<keyword evidence="1" id="KW-0378">Hydrolase</keyword>
<reference evidence="3 4" key="1">
    <citation type="submission" date="2023-06" db="EMBL/GenBank/DDBJ databases">
        <authorList>
            <person name="Oyuntsetseg B."/>
            <person name="Kim S.B."/>
        </authorList>
    </citation>
    <scope>NUCLEOTIDE SEQUENCE [LARGE SCALE GENOMIC DNA]</scope>
    <source>
        <strain evidence="3 4">4-36</strain>
    </source>
</reference>
<dbReference type="Gene3D" id="3.30.450.40">
    <property type="match status" value="2"/>
</dbReference>
<dbReference type="GO" id="GO:0046983">
    <property type="term" value="F:protein dimerization activity"/>
    <property type="evidence" value="ECO:0007669"/>
    <property type="project" value="InterPro"/>
</dbReference>
<dbReference type="GO" id="GO:0016791">
    <property type="term" value="F:phosphatase activity"/>
    <property type="evidence" value="ECO:0007669"/>
    <property type="project" value="TreeGrafter"/>
</dbReference>
<dbReference type="Gene3D" id="1.20.5.1930">
    <property type="match status" value="1"/>
</dbReference>
<dbReference type="PANTHER" id="PTHR43156:SF2">
    <property type="entry name" value="STAGE II SPORULATION PROTEIN E"/>
    <property type="match status" value="1"/>
</dbReference>
<dbReference type="InterPro" id="IPR003018">
    <property type="entry name" value="GAF"/>
</dbReference>
<dbReference type="Proteomes" id="UP001239397">
    <property type="component" value="Chromosome"/>
</dbReference>
<dbReference type="GO" id="GO:0016020">
    <property type="term" value="C:membrane"/>
    <property type="evidence" value="ECO:0007669"/>
    <property type="project" value="InterPro"/>
</dbReference>
<dbReference type="Pfam" id="PF07730">
    <property type="entry name" value="HisKA_3"/>
    <property type="match status" value="1"/>
</dbReference>
<dbReference type="GO" id="GO:0000155">
    <property type="term" value="F:phosphorelay sensor kinase activity"/>
    <property type="evidence" value="ECO:0007669"/>
    <property type="project" value="InterPro"/>
</dbReference>
<feature type="domain" description="GAF" evidence="2">
    <location>
        <begin position="39"/>
        <end position="185"/>
    </location>
</feature>
<accession>A0A9Y2NI69</accession>
<dbReference type="EMBL" id="CP127295">
    <property type="protein sequence ID" value="WIY00438.1"/>
    <property type="molecule type" value="Genomic_DNA"/>
</dbReference>
<dbReference type="InterPro" id="IPR036890">
    <property type="entry name" value="HATPase_C_sf"/>
</dbReference>
<dbReference type="AlphaFoldDB" id="A0A9Y2NI69"/>
<dbReference type="RefSeq" id="WP_285996904.1">
    <property type="nucleotide sequence ID" value="NZ_CP127295.1"/>
</dbReference>
<dbReference type="Pfam" id="PF01590">
    <property type="entry name" value="GAF"/>
    <property type="match status" value="1"/>
</dbReference>
<sequence length="546" mass="58188">MELDQLLGQLVERAQEVMGTQGRLRGLLHASQMVTGDLALPTLLRRIVEAARELLGARYAALGVIGPDGQLAEFVHVGMDAETVARVGRLPEGKGLLGAVVEDPRPIRLANIGDDPRSSGFPDEHPPMGSFLGVPIRVRGVVFGNLYLTECRHGEFTAEDEQLALALAATAGQAIDNARLYETARKQQEWLAASTAIMRELLSTRSGRPLALIAAHTRDLADADLVTVLRPDGDGLRIEVAVGDGAAELEGRVIDVEGTMSGQVFTSGAPVVGSWIDRQSRQEVSAPLRTDLDAVLVVPLTGAGEVTGVLTAARKIGRPGFTADDLEMAAGFAGQASVAIELADARAEQQRNELYDERDRIAAELHNQVVQRLYAIGLSLQTTAGAARSEVVARRVRTAIADLDTVITQIRETVFQLDDVLPRATATVHDRVLEVLSEAGAEFGLTASTEFSGKLDTIASEELADELVTALREGLRLIARHTGAGSVLVAVRSGAERLSVALAHDGGSPLGETPEAELTTLAELAARRGGVSEVRERELIWWVPLS</sequence>
<keyword evidence="4" id="KW-1185">Reference proteome</keyword>
<evidence type="ECO:0000259" key="2">
    <source>
        <dbReference type="SMART" id="SM00065"/>
    </source>
</evidence>
<dbReference type="SMART" id="SM00065">
    <property type="entry name" value="GAF"/>
    <property type="match status" value="2"/>
</dbReference>
<organism evidence="3 4">
    <name type="scientific">Amycolatopsis mongoliensis</name>
    <dbReference type="NCBI Taxonomy" id="715475"/>
    <lineage>
        <taxon>Bacteria</taxon>
        <taxon>Bacillati</taxon>
        <taxon>Actinomycetota</taxon>
        <taxon>Actinomycetes</taxon>
        <taxon>Pseudonocardiales</taxon>
        <taxon>Pseudonocardiaceae</taxon>
        <taxon>Amycolatopsis</taxon>
    </lineage>
</organism>
<gene>
    <name evidence="3" type="ORF">QRX60_41330</name>
</gene>
<dbReference type="PANTHER" id="PTHR43156">
    <property type="entry name" value="STAGE II SPORULATION PROTEIN E-RELATED"/>
    <property type="match status" value="1"/>
</dbReference>
<name>A0A9Y2NI69_9PSEU</name>